<organism evidence="1 2">
    <name type="scientific">Favolaschia claudopus</name>
    <dbReference type="NCBI Taxonomy" id="2862362"/>
    <lineage>
        <taxon>Eukaryota</taxon>
        <taxon>Fungi</taxon>
        <taxon>Dikarya</taxon>
        <taxon>Basidiomycota</taxon>
        <taxon>Agaricomycotina</taxon>
        <taxon>Agaricomycetes</taxon>
        <taxon>Agaricomycetidae</taxon>
        <taxon>Agaricales</taxon>
        <taxon>Marasmiineae</taxon>
        <taxon>Mycenaceae</taxon>
        <taxon>Favolaschia</taxon>
    </lineage>
</organism>
<gene>
    <name evidence="1" type="ORF">R3P38DRAFT_1330351</name>
</gene>
<comment type="caution">
    <text evidence="1">The sequence shown here is derived from an EMBL/GenBank/DDBJ whole genome shotgun (WGS) entry which is preliminary data.</text>
</comment>
<reference evidence="1 2" key="1">
    <citation type="journal article" date="2024" name="J Genomics">
        <title>Draft genome sequencing and assembly of Favolaschia claudopus CIRM-BRFM 2984 isolated from oak limbs.</title>
        <authorList>
            <person name="Navarro D."/>
            <person name="Drula E."/>
            <person name="Chaduli D."/>
            <person name="Cazenave R."/>
            <person name="Ahrendt S."/>
            <person name="Wang J."/>
            <person name="Lipzen A."/>
            <person name="Daum C."/>
            <person name="Barry K."/>
            <person name="Grigoriev I.V."/>
            <person name="Favel A."/>
            <person name="Rosso M.N."/>
            <person name="Martin F."/>
        </authorList>
    </citation>
    <scope>NUCLEOTIDE SEQUENCE [LARGE SCALE GENOMIC DNA]</scope>
    <source>
        <strain evidence="1 2">CIRM-BRFM 2984</strain>
    </source>
</reference>
<dbReference type="Proteomes" id="UP001362999">
    <property type="component" value="Unassembled WGS sequence"/>
</dbReference>
<dbReference type="EMBL" id="JAWWNJ010000049">
    <property type="protein sequence ID" value="KAK7016870.1"/>
    <property type="molecule type" value="Genomic_DNA"/>
</dbReference>
<dbReference type="AlphaFoldDB" id="A0AAW0AUQ5"/>
<sequence length="439" mass="48735">MPVPLPCLSPSRPRLRIDCLTNQPSSRRISLALLALNLRYAKRPFILLDTIVNRQQRSLEPLLPLPFLGYLESSSQLKIFKANQAALEGSIAVVGVRLTVVIISSPSTTPYTIPTAKLHSQCSSVGHATLNTKTSCLRETPPSYLFRSRANASRSPGSLVLHRCSVISHPTPFLPRLAMPSYATFKRRALPLRPACCHPSHPNRRLQYPRRPQRPTYIRRVLIHPQTSDSTLTILSPSPQSLSTLAREDSLSCPVTYTPSLFELHTHPRHRLLRPLLYFPDMLPLARSRPLSSFSAPNSSHTSVQYRTSLPCPAAIVTHLSRPPLDSFPVDNAPLQFSFLIAIRSTSLTLSYPHPYIIGVTIIGVPLTSYPNPLTVAFMYLPVTVFCFFSVTTDPLFASSSSTCTAPALVVRQICCHLHSRCFDRSPHTTPAPPQAYSR</sequence>
<evidence type="ECO:0000313" key="2">
    <source>
        <dbReference type="Proteomes" id="UP001362999"/>
    </source>
</evidence>
<evidence type="ECO:0000313" key="1">
    <source>
        <dbReference type="EMBL" id="KAK7016870.1"/>
    </source>
</evidence>
<keyword evidence="2" id="KW-1185">Reference proteome</keyword>
<proteinExistence type="predicted"/>
<name>A0AAW0AUQ5_9AGAR</name>
<protein>
    <submittedName>
        <fullName evidence="1">Uncharacterized protein</fullName>
    </submittedName>
</protein>
<accession>A0AAW0AUQ5</accession>